<keyword evidence="2" id="KW-1185">Reference proteome</keyword>
<name>A0A8H7WAZ7_9HELO</name>
<dbReference type="Proteomes" id="UP000664132">
    <property type="component" value="Unassembled WGS sequence"/>
</dbReference>
<sequence length="306" mass="34516">MSAPALRPSADRPLRQTAVLSLGCIRTGSASICEALTILHYRDVHHGINAAMQPADWPIFSAACDAIFPSLPNYNGDGFTRLQWDEIFGPCEGITDMGSFFSLSLITAYPEAKVILVERDIEQWYASVEEAIFRTTWGYRADFFISFLVPLFGGKAGATIRKIMYGYFESKDVTEMRAKARERYKRHYQEIRAAVPPERLLNFSLADGWVPLCQFLGKEVPDVPFPRVNERQVHLKRVRDRQNRFLGMALKLGLRRLIPWSLGLASVGLGVFAVGNSDSMENLLAPFSGIRAVLETFPRVVLRRLR</sequence>
<gene>
    <name evidence="1" type="ORF">IFR04_005967</name>
</gene>
<dbReference type="Gene3D" id="3.40.50.300">
    <property type="entry name" value="P-loop containing nucleotide triphosphate hydrolases"/>
    <property type="match status" value="1"/>
</dbReference>
<dbReference type="InterPro" id="IPR027417">
    <property type="entry name" value="P-loop_NTPase"/>
</dbReference>
<organism evidence="1 2">
    <name type="scientific">Cadophora malorum</name>
    <dbReference type="NCBI Taxonomy" id="108018"/>
    <lineage>
        <taxon>Eukaryota</taxon>
        <taxon>Fungi</taxon>
        <taxon>Dikarya</taxon>
        <taxon>Ascomycota</taxon>
        <taxon>Pezizomycotina</taxon>
        <taxon>Leotiomycetes</taxon>
        <taxon>Helotiales</taxon>
        <taxon>Ploettnerulaceae</taxon>
        <taxon>Cadophora</taxon>
    </lineage>
</organism>
<evidence type="ECO:0000313" key="2">
    <source>
        <dbReference type="Proteomes" id="UP000664132"/>
    </source>
</evidence>
<dbReference type="PANTHER" id="PTHR36978:SF4">
    <property type="entry name" value="P-LOOP CONTAINING NUCLEOSIDE TRIPHOSPHATE HYDROLASE PROTEIN"/>
    <property type="match status" value="1"/>
</dbReference>
<accession>A0A8H7WAZ7</accession>
<dbReference type="EMBL" id="JAFJYH010000075">
    <property type="protein sequence ID" value="KAG4420883.1"/>
    <property type="molecule type" value="Genomic_DNA"/>
</dbReference>
<dbReference type="AlphaFoldDB" id="A0A8H7WAZ7"/>
<proteinExistence type="predicted"/>
<evidence type="ECO:0000313" key="1">
    <source>
        <dbReference type="EMBL" id="KAG4420883.1"/>
    </source>
</evidence>
<dbReference type="PANTHER" id="PTHR36978">
    <property type="entry name" value="P-LOOP CONTAINING NUCLEOTIDE TRIPHOSPHATE HYDROLASE"/>
    <property type="match status" value="1"/>
</dbReference>
<dbReference type="OrthoDB" id="408152at2759"/>
<protein>
    <submittedName>
        <fullName evidence="1">Uncharacterized protein</fullName>
    </submittedName>
</protein>
<dbReference type="InterPro" id="IPR040632">
    <property type="entry name" value="Sulfotransfer_4"/>
</dbReference>
<dbReference type="SUPFAM" id="SSF52540">
    <property type="entry name" value="P-loop containing nucleoside triphosphate hydrolases"/>
    <property type="match status" value="1"/>
</dbReference>
<dbReference type="Pfam" id="PF17784">
    <property type="entry name" value="Sulfotransfer_4"/>
    <property type="match status" value="1"/>
</dbReference>
<reference evidence="1" key="1">
    <citation type="submission" date="2021-02" db="EMBL/GenBank/DDBJ databases">
        <title>Genome sequence Cadophora malorum strain M34.</title>
        <authorList>
            <person name="Stefanovic E."/>
            <person name="Vu D."/>
            <person name="Scully C."/>
            <person name="Dijksterhuis J."/>
            <person name="Roader J."/>
            <person name="Houbraken J."/>
        </authorList>
    </citation>
    <scope>NUCLEOTIDE SEQUENCE</scope>
    <source>
        <strain evidence="1">M34</strain>
    </source>
</reference>
<comment type="caution">
    <text evidence="1">The sequence shown here is derived from an EMBL/GenBank/DDBJ whole genome shotgun (WGS) entry which is preliminary data.</text>
</comment>